<keyword evidence="4" id="KW-1185">Reference proteome</keyword>
<dbReference type="RefSeq" id="WP_115672189.1">
    <property type="nucleotide sequence ID" value="NZ_UEYP01000017.1"/>
</dbReference>
<proteinExistence type="inferred from homology"/>
<sequence length="133" mass="15390">MDDLERVEVTDIRVPYRDIDMTGRLHNAAYLAYAETALSHFWRYRPPLEDEPHFQATKIEIRFHEPLRLDDKARMTVTIDKIGGKSIGFNVLIEKDKTLCAEIEVIWAASAPETGEPVGLPEDIRDWLYGYLK</sequence>
<dbReference type="SUPFAM" id="SSF54637">
    <property type="entry name" value="Thioesterase/thiol ester dehydrase-isomerase"/>
    <property type="match status" value="1"/>
</dbReference>
<comment type="similarity">
    <text evidence="1">Belongs to the 4-hydroxybenzoyl-CoA thioesterase family.</text>
</comment>
<reference evidence="4" key="1">
    <citation type="submission" date="2018-07" db="EMBL/GenBank/DDBJ databases">
        <authorList>
            <person name="Peiro R."/>
            <person name="Begona"/>
            <person name="Cbmso G."/>
            <person name="Lopez M."/>
            <person name="Gonzalez S."/>
        </authorList>
    </citation>
    <scope>NUCLEOTIDE SEQUENCE [LARGE SCALE GENOMIC DNA]</scope>
</reference>
<dbReference type="InterPro" id="IPR050563">
    <property type="entry name" value="4-hydroxybenzoyl-CoA_TE"/>
</dbReference>
<dbReference type="CDD" id="cd00586">
    <property type="entry name" value="4HBT"/>
    <property type="match status" value="1"/>
</dbReference>
<evidence type="ECO:0000313" key="4">
    <source>
        <dbReference type="Proteomes" id="UP000254764"/>
    </source>
</evidence>
<protein>
    <submittedName>
        <fullName evidence="3">Uncharacterized protein</fullName>
    </submittedName>
</protein>
<dbReference type="STRING" id="1336235.GCA_000518785_02630"/>
<dbReference type="EMBL" id="UEYP01000017">
    <property type="protein sequence ID" value="SSC65050.1"/>
    <property type="molecule type" value="Genomic_DNA"/>
</dbReference>
<dbReference type="Proteomes" id="UP000254764">
    <property type="component" value="Unassembled WGS sequence"/>
</dbReference>
<keyword evidence="2" id="KW-0378">Hydrolase</keyword>
<dbReference type="AlphaFoldDB" id="A0A376ABM2"/>
<evidence type="ECO:0000313" key="3">
    <source>
        <dbReference type="EMBL" id="SSC65050.1"/>
    </source>
</evidence>
<evidence type="ECO:0000256" key="2">
    <source>
        <dbReference type="ARBA" id="ARBA00022801"/>
    </source>
</evidence>
<dbReference type="Gene3D" id="3.10.129.10">
    <property type="entry name" value="Hotdog Thioesterase"/>
    <property type="match status" value="1"/>
</dbReference>
<evidence type="ECO:0000256" key="1">
    <source>
        <dbReference type="ARBA" id="ARBA00005953"/>
    </source>
</evidence>
<gene>
    <name evidence="3" type="ORF">RHIZ70_758</name>
</gene>
<dbReference type="PANTHER" id="PTHR31793:SF27">
    <property type="entry name" value="NOVEL THIOESTERASE SUPERFAMILY DOMAIN AND SAPOSIN A-TYPE DOMAIN CONTAINING PROTEIN (0610012H03RIK)"/>
    <property type="match status" value="1"/>
</dbReference>
<organism evidence="3 4">
    <name type="scientific">Ciceribacter selenitireducens ATCC BAA-1503</name>
    <dbReference type="NCBI Taxonomy" id="1336235"/>
    <lineage>
        <taxon>Bacteria</taxon>
        <taxon>Pseudomonadati</taxon>
        <taxon>Pseudomonadota</taxon>
        <taxon>Alphaproteobacteria</taxon>
        <taxon>Hyphomicrobiales</taxon>
        <taxon>Rhizobiaceae</taxon>
        <taxon>Ciceribacter</taxon>
    </lineage>
</organism>
<accession>A0A376ABM2</accession>
<dbReference type="OrthoDB" id="8277620at2"/>
<name>A0A376ABM2_9HYPH</name>
<dbReference type="Pfam" id="PF13279">
    <property type="entry name" value="4HBT_2"/>
    <property type="match status" value="1"/>
</dbReference>
<dbReference type="InterPro" id="IPR029069">
    <property type="entry name" value="HotDog_dom_sf"/>
</dbReference>
<dbReference type="PANTHER" id="PTHR31793">
    <property type="entry name" value="4-HYDROXYBENZOYL-COA THIOESTERASE FAMILY MEMBER"/>
    <property type="match status" value="1"/>
</dbReference>
<dbReference type="GO" id="GO:0047617">
    <property type="term" value="F:fatty acyl-CoA hydrolase activity"/>
    <property type="evidence" value="ECO:0007669"/>
    <property type="project" value="TreeGrafter"/>
</dbReference>